<reference evidence="4" key="1">
    <citation type="journal article" date="2019" name="Int. J. Syst. Evol. Microbiol.">
        <title>The Global Catalogue of Microorganisms (GCM) 10K type strain sequencing project: providing services to taxonomists for standard genome sequencing and annotation.</title>
        <authorList>
            <consortium name="The Broad Institute Genomics Platform"/>
            <consortium name="The Broad Institute Genome Sequencing Center for Infectious Disease"/>
            <person name="Wu L."/>
            <person name="Ma J."/>
        </authorList>
    </citation>
    <scope>NUCLEOTIDE SEQUENCE [LARGE SCALE GENOMIC DNA]</scope>
    <source>
        <strain evidence="4">CGMCC 1.12477</strain>
    </source>
</reference>
<feature type="transmembrane region" description="Helical" evidence="2">
    <location>
        <begin position="142"/>
        <end position="163"/>
    </location>
</feature>
<evidence type="ECO:0000313" key="4">
    <source>
        <dbReference type="Proteomes" id="UP001597351"/>
    </source>
</evidence>
<evidence type="ECO:0000256" key="1">
    <source>
        <dbReference type="SAM" id="MobiDB-lite"/>
    </source>
</evidence>
<feature type="transmembrane region" description="Helical" evidence="2">
    <location>
        <begin position="50"/>
        <end position="69"/>
    </location>
</feature>
<protein>
    <submittedName>
        <fullName evidence="3">Uncharacterized protein</fullName>
    </submittedName>
</protein>
<dbReference type="RefSeq" id="WP_343915402.1">
    <property type="nucleotide sequence ID" value="NZ_BAAAJT010000002.1"/>
</dbReference>
<keyword evidence="2" id="KW-1133">Transmembrane helix</keyword>
<organism evidence="3 4">
    <name type="scientific">Nocardioides aestuarii</name>
    <dbReference type="NCBI Taxonomy" id="252231"/>
    <lineage>
        <taxon>Bacteria</taxon>
        <taxon>Bacillati</taxon>
        <taxon>Actinomycetota</taxon>
        <taxon>Actinomycetes</taxon>
        <taxon>Propionibacteriales</taxon>
        <taxon>Nocardioidaceae</taxon>
        <taxon>Nocardioides</taxon>
    </lineage>
</organism>
<dbReference type="Proteomes" id="UP001597351">
    <property type="component" value="Unassembled WGS sequence"/>
</dbReference>
<keyword evidence="2" id="KW-0812">Transmembrane</keyword>
<accession>A0ABW4TIK4</accession>
<dbReference type="EMBL" id="JBHUGD010000001">
    <property type="protein sequence ID" value="MFD1945696.1"/>
    <property type="molecule type" value="Genomic_DNA"/>
</dbReference>
<feature type="compositionally biased region" description="Pro residues" evidence="1">
    <location>
        <begin position="352"/>
        <end position="372"/>
    </location>
</feature>
<feature type="region of interest" description="Disordered" evidence="1">
    <location>
        <begin position="352"/>
        <end position="393"/>
    </location>
</feature>
<evidence type="ECO:0000256" key="2">
    <source>
        <dbReference type="SAM" id="Phobius"/>
    </source>
</evidence>
<evidence type="ECO:0000313" key="3">
    <source>
        <dbReference type="EMBL" id="MFD1945696.1"/>
    </source>
</evidence>
<gene>
    <name evidence="3" type="ORF">ACFSDE_02745</name>
</gene>
<comment type="caution">
    <text evidence="3">The sequence shown here is derived from an EMBL/GenBank/DDBJ whole genome shotgun (WGS) entry which is preliminary data.</text>
</comment>
<keyword evidence="4" id="KW-1185">Reference proteome</keyword>
<name>A0ABW4TIK4_9ACTN</name>
<feature type="transmembrane region" description="Helical" evidence="2">
    <location>
        <begin position="12"/>
        <end position="30"/>
    </location>
</feature>
<sequence length="393" mass="41206">MPEQRGAEWRTALRALGSPLAAFCLVLLVLNDHLLKQAWPGWVTGKLSDLVGLVVAPLLLGVALAALGVRRWRRWSVGPVVTGFVVTKTSVAGAAAVSAAWSLSGVPTHIRADATDLVALPAVLLAMLLWREAGGADGRRRTAAVLGAALLPLGVLATAATGACDTDDGLTSADVVTGRLSGGDGTRRTILVLQDHHDLRAIDAEGEVSTLPRDERERMGDLDLTDGAGCLPDALTCWRVVVGNDAVESSTDGGRSWDPELGFSAEQQEEALDGVAETCGEEPRGWLGDLAVMATPDGPLVTVTAFHAGVWLRDTTGEWRRLDLDELRAQPAPEGVEPAPGWLRSVPPVVPPYAPPGEPTPVPATPGPPTCPPRERTTITPHPANGDPFEVCG</sequence>
<feature type="transmembrane region" description="Helical" evidence="2">
    <location>
        <begin position="81"/>
        <end position="104"/>
    </location>
</feature>
<keyword evidence="2" id="KW-0472">Membrane</keyword>
<feature type="transmembrane region" description="Helical" evidence="2">
    <location>
        <begin position="110"/>
        <end position="130"/>
    </location>
</feature>
<proteinExistence type="predicted"/>